<dbReference type="AlphaFoldDB" id="A0AAV8UCS5"/>
<dbReference type="Proteomes" id="UP001159364">
    <property type="component" value="Linkage Group LG08"/>
</dbReference>
<feature type="domain" description="Reverse transcriptase Ty1/copia-type" evidence="1">
    <location>
        <begin position="11"/>
        <end position="88"/>
    </location>
</feature>
<evidence type="ECO:0000313" key="3">
    <source>
        <dbReference type="Proteomes" id="UP001159364"/>
    </source>
</evidence>
<proteinExistence type="predicted"/>
<protein>
    <recommendedName>
        <fullName evidence="1">Reverse transcriptase Ty1/copia-type domain-containing protein</fullName>
    </recommendedName>
</protein>
<comment type="caution">
    <text evidence="2">The sequence shown here is derived from an EMBL/GenBank/DDBJ whole genome shotgun (WGS) entry which is preliminary data.</text>
</comment>
<dbReference type="Pfam" id="PF07727">
    <property type="entry name" value="RVT_2"/>
    <property type="match status" value="1"/>
</dbReference>
<dbReference type="EMBL" id="JAIWQS010000008">
    <property type="protein sequence ID" value="KAJ8899814.1"/>
    <property type="molecule type" value="Genomic_DNA"/>
</dbReference>
<dbReference type="InterPro" id="IPR013103">
    <property type="entry name" value="RVT_2"/>
</dbReference>
<name>A0AAV8UCS5_9ROSI</name>
<evidence type="ECO:0000259" key="1">
    <source>
        <dbReference type="Pfam" id="PF07727"/>
    </source>
</evidence>
<reference evidence="2 3" key="1">
    <citation type="submission" date="2021-09" db="EMBL/GenBank/DDBJ databases">
        <title>Genomic insights and catalytic innovation underlie evolution of tropane alkaloids biosynthesis.</title>
        <authorList>
            <person name="Wang Y.-J."/>
            <person name="Tian T."/>
            <person name="Huang J.-P."/>
            <person name="Huang S.-X."/>
        </authorList>
    </citation>
    <scope>NUCLEOTIDE SEQUENCE [LARGE SCALE GENOMIC DNA]</scope>
    <source>
        <strain evidence="2">KIB-2018</strain>
        <tissue evidence="2">Leaf</tissue>
    </source>
</reference>
<gene>
    <name evidence="2" type="ORF">K2173_019515</name>
</gene>
<organism evidence="2 3">
    <name type="scientific">Erythroxylum novogranatense</name>
    <dbReference type="NCBI Taxonomy" id="1862640"/>
    <lineage>
        <taxon>Eukaryota</taxon>
        <taxon>Viridiplantae</taxon>
        <taxon>Streptophyta</taxon>
        <taxon>Embryophyta</taxon>
        <taxon>Tracheophyta</taxon>
        <taxon>Spermatophyta</taxon>
        <taxon>Magnoliopsida</taxon>
        <taxon>eudicotyledons</taxon>
        <taxon>Gunneridae</taxon>
        <taxon>Pentapetalae</taxon>
        <taxon>rosids</taxon>
        <taxon>fabids</taxon>
        <taxon>Malpighiales</taxon>
        <taxon>Erythroxylaceae</taxon>
        <taxon>Erythroxylum</taxon>
    </lineage>
</organism>
<sequence length="118" mass="13547">MKEEITMINKNQTWTLTDKPPDKRAIGLKWVFKTKLNPDRLVNKLKARLVVKGYAQVEGVDFGETFAPVARIETIRLLLALVAEKGWTQISSLKQQFGKVFEMTDLGLMKYFLGMEIE</sequence>
<evidence type="ECO:0000313" key="2">
    <source>
        <dbReference type="EMBL" id="KAJ8899814.1"/>
    </source>
</evidence>
<accession>A0AAV8UCS5</accession>
<keyword evidence="3" id="KW-1185">Reference proteome</keyword>